<evidence type="ECO:0000313" key="2">
    <source>
        <dbReference type="EMBL" id="CAK9319402.1"/>
    </source>
</evidence>
<sequence>MGDHWSDALGETHSQGVTGGMYRARGVLNPLRTTPPGGSPECRVFLVKRASSKKTKAHTRKCFVRKDKAPFLLTALLRAGTQLVALARHSAPRRTSVAKTFSLGACLSNTKRGFRSL</sequence>
<feature type="region of interest" description="Disordered" evidence="1">
    <location>
        <begin position="1"/>
        <end position="21"/>
    </location>
</feature>
<evidence type="ECO:0000313" key="3">
    <source>
        <dbReference type="Proteomes" id="UP001642487"/>
    </source>
</evidence>
<reference evidence="2 3" key="1">
    <citation type="submission" date="2024-03" db="EMBL/GenBank/DDBJ databases">
        <authorList>
            <person name="Gkanogiannis A."/>
            <person name="Becerra Lopez-Lavalle L."/>
        </authorList>
    </citation>
    <scope>NUCLEOTIDE SEQUENCE [LARGE SCALE GENOMIC DNA]</scope>
</reference>
<gene>
    <name evidence="2" type="ORF">CITCOLO1_LOCUS11406</name>
</gene>
<keyword evidence="3" id="KW-1185">Reference proteome</keyword>
<name>A0ABP0YLI9_9ROSI</name>
<protein>
    <submittedName>
        <fullName evidence="2">Uncharacterized protein</fullName>
    </submittedName>
</protein>
<evidence type="ECO:0000256" key="1">
    <source>
        <dbReference type="SAM" id="MobiDB-lite"/>
    </source>
</evidence>
<organism evidence="2 3">
    <name type="scientific">Citrullus colocynthis</name>
    <name type="common">colocynth</name>
    <dbReference type="NCBI Taxonomy" id="252529"/>
    <lineage>
        <taxon>Eukaryota</taxon>
        <taxon>Viridiplantae</taxon>
        <taxon>Streptophyta</taxon>
        <taxon>Embryophyta</taxon>
        <taxon>Tracheophyta</taxon>
        <taxon>Spermatophyta</taxon>
        <taxon>Magnoliopsida</taxon>
        <taxon>eudicotyledons</taxon>
        <taxon>Gunneridae</taxon>
        <taxon>Pentapetalae</taxon>
        <taxon>rosids</taxon>
        <taxon>fabids</taxon>
        <taxon>Cucurbitales</taxon>
        <taxon>Cucurbitaceae</taxon>
        <taxon>Benincaseae</taxon>
        <taxon>Citrullus</taxon>
    </lineage>
</organism>
<dbReference type="EMBL" id="OZ021738">
    <property type="protein sequence ID" value="CAK9319402.1"/>
    <property type="molecule type" value="Genomic_DNA"/>
</dbReference>
<proteinExistence type="predicted"/>
<dbReference type="Proteomes" id="UP001642487">
    <property type="component" value="Chromosome 4"/>
</dbReference>
<accession>A0ABP0YLI9</accession>